<dbReference type="InterPro" id="IPR011600">
    <property type="entry name" value="Pept_C14_caspase"/>
</dbReference>
<sequence length="79" mass="8947">MKTIIAILITALIFSNNAFALKCDKCHKDEKSLENMLNQRGVKTKQELINTLRNGPKAKLHKNLTNEDIEEAGKQLNLK</sequence>
<evidence type="ECO:0000259" key="2">
    <source>
        <dbReference type="Pfam" id="PF00656"/>
    </source>
</evidence>
<dbReference type="EMBL" id="BSDX01000001">
    <property type="protein sequence ID" value="GLI53703.1"/>
    <property type="molecule type" value="Genomic_DNA"/>
</dbReference>
<organism evidence="3 4">
    <name type="scientific">Thermodesulfovibrio yellowstonii</name>
    <dbReference type="NCBI Taxonomy" id="28262"/>
    <lineage>
        <taxon>Bacteria</taxon>
        <taxon>Pseudomonadati</taxon>
        <taxon>Nitrospirota</taxon>
        <taxon>Thermodesulfovibrionia</taxon>
        <taxon>Thermodesulfovibrionales</taxon>
        <taxon>Thermodesulfovibrionaceae</taxon>
        <taxon>Thermodesulfovibrio</taxon>
    </lineage>
</organism>
<evidence type="ECO:0000313" key="3">
    <source>
        <dbReference type="EMBL" id="GLI53703.1"/>
    </source>
</evidence>
<dbReference type="Pfam" id="PF00656">
    <property type="entry name" value="Peptidase_C14"/>
    <property type="match status" value="1"/>
</dbReference>
<dbReference type="GO" id="GO:0006508">
    <property type="term" value="P:proteolysis"/>
    <property type="evidence" value="ECO:0007669"/>
    <property type="project" value="InterPro"/>
</dbReference>
<keyword evidence="1" id="KW-0732">Signal</keyword>
<reference evidence="3" key="1">
    <citation type="submission" date="2022-12" db="EMBL/GenBank/DDBJ databases">
        <title>Reference genome sequencing for broad-spectrum identification of bacterial and archaeal isolates by mass spectrometry.</title>
        <authorList>
            <person name="Sekiguchi Y."/>
            <person name="Tourlousse D.M."/>
        </authorList>
    </citation>
    <scope>NUCLEOTIDE SEQUENCE</scope>
    <source>
        <strain evidence="3">TSL-P1</strain>
    </source>
</reference>
<evidence type="ECO:0000313" key="4">
    <source>
        <dbReference type="Proteomes" id="UP001144297"/>
    </source>
</evidence>
<proteinExistence type="predicted"/>
<evidence type="ECO:0000256" key="1">
    <source>
        <dbReference type="SAM" id="SignalP"/>
    </source>
</evidence>
<name>A0A9W6LKW3_9BACT</name>
<dbReference type="GO" id="GO:0004197">
    <property type="term" value="F:cysteine-type endopeptidase activity"/>
    <property type="evidence" value="ECO:0007669"/>
    <property type="project" value="InterPro"/>
</dbReference>
<comment type="caution">
    <text evidence="3">The sequence shown here is derived from an EMBL/GenBank/DDBJ whole genome shotgun (WGS) entry which is preliminary data.</text>
</comment>
<feature type="chain" id="PRO_5040952719" description="Peptidase C14 caspase domain-containing protein" evidence="1">
    <location>
        <begin position="21"/>
        <end position="79"/>
    </location>
</feature>
<dbReference type="Proteomes" id="UP001144297">
    <property type="component" value="Unassembled WGS sequence"/>
</dbReference>
<dbReference type="AlphaFoldDB" id="A0A9W6LKW3"/>
<protein>
    <recommendedName>
        <fullName evidence="2">Peptidase C14 caspase domain-containing protein</fullName>
    </recommendedName>
</protein>
<feature type="domain" description="Peptidase C14 caspase" evidence="2">
    <location>
        <begin position="11"/>
        <end position="76"/>
    </location>
</feature>
<gene>
    <name evidence="3" type="ORF">TISLANDTSLP1_13960</name>
</gene>
<keyword evidence="4" id="KW-1185">Reference proteome</keyword>
<feature type="signal peptide" evidence="1">
    <location>
        <begin position="1"/>
        <end position="20"/>
    </location>
</feature>
<accession>A0A9W6LKW3</accession>